<proteinExistence type="inferred from homology"/>
<keyword evidence="10" id="KW-0843">Virulence</keyword>
<dbReference type="GO" id="GO:0006508">
    <property type="term" value="P:proteolysis"/>
    <property type="evidence" value="ECO:0007669"/>
    <property type="project" value="UniProtKB-KW"/>
</dbReference>
<keyword evidence="8" id="KW-0378">Hydrolase</keyword>
<evidence type="ECO:0000256" key="11">
    <source>
        <dbReference type="ARBA" id="ARBA00023049"/>
    </source>
</evidence>
<dbReference type="GeneID" id="89925507"/>
<dbReference type="SUPFAM" id="SSF54897">
    <property type="entry name" value="Protease propeptides/inhibitors"/>
    <property type="match status" value="1"/>
</dbReference>
<dbReference type="Proteomes" id="UP001337655">
    <property type="component" value="Unassembled WGS sequence"/>
</dbReference>
<dbReference type="FunFam" id="3.40.630.10:FF:000165">
    <property type="entry name" value="Glucan 1,4-alpha-glucosidase, putative"/>
    <property type="match status" value="1"/>
</dbReference>
<accession>A0AAV9PC08</accession>
<feature type="signal peptide" evidence="14">
    <location>
        <begin position="1"/>
        <end position="18"/>
    </location>
</feature>
<dbReference type="PROSITE" id="PS52035">
    <property type="entry name" value="PEPTIDASE_M14"/>
    <property type="match status" value="1"/>
</dbReference>
<dbReference type="AlphaFoldDB" id="A0AAV9PC08"/>
<dbReference type="GO" id="GO:0005576">
    <property type="term" value="C:extracellular region"/>
    <property type="evidence" value="ECO:0007669"/>
    <property type="project" value="UniProtKB-SubCell"/>
</dbReference>
<feature type="active site" description="Proton donor/acceptor" evidence="13">
    <location>
        <position position="395"/>
    </location>
</feature>
<evidence type="ECO:0000256" key="1">
    <source>
        <dbReference type="ARBA" id="ARBA00001947"/>
    </source>
</evidence>
<keyword evidence="12" id="KW-0865">Zymogen</keyword>
<evidence type="ECO:0000256" key="14">
    <source>
        <dbReference type="SAM" id="SignalP"/>
    </source>
</evidence>
<comment type="cofactor">
    <cofactor evidence="1">
        <name>Zn(2+)</name>
        <dbReference type="ChEBI" id="CHEBI:29105"/>
    </cofactor>
</comment>
<evidence type="ECO:0000256" key="10">
    <source>
        <dbReference type="ARBA" id="ARBA00023026"/>
    </source>
</evidence>
<dbReference type="Gene3D" id="3.40.630.10">
    <property type="entry name" value="Zn peptidases"/>
    <property type="match status" value="1"/>
</dbReference>
<sequence>MRFHLLAFLPLALSTVLPRDDAVDYEGYEAFRINTHGDGGAVKTQLSSIDYKQWNYRVDQHLDIAVPAEDCAKFKQLGLEWEQMHKNLGQSIREEKQWKKYPGRKPDELPDDSWFDSYHPYEDHKSFWEDLHAAFPKNSKMISSGTSVQGRDLFGLKLYGSGNHNVQKPAIIWHSNVHAREWITSMTVEYIAYQLIEGYGGCKGSKPDAEVQSLLDTYDFYLIPFVNPDGFVYSQEVDRLWRKNRSSPPPGANQTCYGTDVNRNWPWKWNVIRFGSSPDPCEEDYRGEAPGDTPENQGMTAFIDSIAKEQPIKFYVDWHSYGQYILTPHGWSCKIVAENSEEQVDLAEEVQEVIASVHGTNFTYGPICETLYAVNGGSTDYVYDIAGAEYSWAFEVRDEGKFGFVLPKRFIRPVGEEMWEGVKYAIANM</sequence>
<evidence type="ECO:0000256" key="7">
    <source>
        <dbReference type="ARBA" id="ARBA00022729"/>
    </source>
</evidence>
<evidence type="ECO:0000256" key="4">
    <source>
        <dbReference type="ARBA" id="ARBA00005988"/>
    </source>
</evidence>
<protein>
    <recommendedName>
        <fullName evidence="15">Peptidase M14 domain-containing protein</fullName>
    </recommendedName>
</protein>
<feature type="domain" description="Peptidase M14" evidence="15">
    <location>
        <begin position="117"/>
        <end position="429"/>
    </location>
</feature>
<dbReference type="CDD" id="cd03860">
    <property type="entry name" value="M14_CP_A-B_like"/>
    <property type="match status" value="1"/>
</dbReference>
<keyword evidence="9" id="KW-0862">Zinc</keyword>
<dbReference type="PRINTS" id="PR00765">
    <property type="entry name" value="CRBOXYPTASEA"/>
</dbReference>
<evidence type="ECO:0000256" key="5">
    <source>
        <dbReference type="ARBA" id="ARBA00022525"/>
    </source>
</evidence>
<comment type="function">
    <text evidence="2">Extracellular metalloprotease that contributes to pathogenicity.</text>
</comment>
<evidence type="ECO:0000256" key="9">
    <source>
        <dbReference type="ARBA" id="ARBA00022833"/>
    </source>
</evidence>
<keyword evidence="11" id="KW-0482">Metalloprotease</keyword>
<evidence type="ECO:0000256" key="13">
    <source>
        <dbReference type="PROSITE-ProRule" id="PRU01379"/>
    </source>
</evidence>
<keyword evidence="17" id="KW-1185">Reference proteome</keyword>
<dbReference type="EMBL" id="JAVRRT010000006">
    <property type="protein sequence ID" value="KAK5171017.1"/>
    <property type="molecule type" value="Genomic_DNA"/>
</dbReference>
<feature type="chain" id="PRO_5043933992" description="Peptidase M14 domain-containing protein" evidence="14">
    <location>
        <begin position="19"/>
        <end position="429"/>
    </location>
</feature>
<evidence type="ECO:0000256" key="12">
    <source>
        <dbReference type="ARBA" id="ARBA00023145"/>
    </source>
</evidence>
<dbReference type="SMART" id="SM00631">
    <property type="entry name" value="Zn_pept"/>
    <property type="match status" value="1"/>
</dbReference>
<dbReference type="Pfam" id="PF00246">
    <property type="entry name" value="Peptidase_M14"/>
    <property type="match status" value="1"/>
</dbReference>
<comment type="caution">
    <text evidence="16">The sequence shown here is derived from an EMBL/GenBank/DDBJ whole genome shotgun (WGS) entry which is preliminary data.</text>
</comment>
<evidence type="ECO:0000256" key="2">
    <source>
        <dbReference type="ARBA" id="ARBA00003091"/>
    </source>
</evidence>
<dbReference type="PANTHER" id="PTHR11705:SF143">
    <property type="entry name" value="SLL0236 PROTEIN"/>
    <property type="match status" value="1"/>
</dbReference>
<dbReference type="InterPro" id="IPR000834">
    <property type="entry name" value="Peptidase_M14"/>
</dbReference>
<evidence type="ECO:0000313" key="17">
    <source>
        <dbReference type="Proteomes" id="UP001337655"/>
    </source>
</evidence>
<keyword evidence="6" id="KW-0645">Protease</keyword>
<dbReference type="RefSeq" id="XP_064660045.1">
    <property type="nucleotide sequence ID" value="XM_064801415.1"/>
</dbReference>
<dbReference type="GO" id="GO:0008270">
    <property type="term" value="F:zinc ion binding"/>
    <property type="evidence" value="ECO:0007669"/>
    <property type="project" value="InterPro"/>
</dbReference>
<dbReference type="PANTHER" id="PTHR11705">
    <property type="entry name" value="PROTEASE FAMILY M14 CARBOXYPEPTIDASE A,B"/>
    <property type="match status" value="1"/>
</dbReference>
<evidence type="ECO:0000256" key="6">
    <source>
        <dbReference type="ARBA" id="ARBA00022670"/>
    </source>
</evidence>
<evidence type="ECO:0000256" key="8">
    <source>
        <dbReference type="ARBA" id="ARBA00022801"/>
    </source>
</evidence>
<reference evidence="16 17" key="1">
    <citation type="submission" date="2023-08" db="EMBL/GenBank/DDBJ databases">
        <title>Black Yeasts Isolated from many extreme environments.</title>
        <authorList>
            <person name="Coleine C."/>
            <person name="Stajich J.E."/>
            <person name="Selbmann L."/>
        </authorList>
    </citation>
    <scope>NUCLEOTIDE SEQUENCE [LARGE SCALE GENOMIC DNA]</scope>
    <source>
        <strain evidence="16 17">CCFEE 5935</strain>
    </source>
</reference>
<dbReference type="GO" id="GO:0004181">
    <property type="term" value="F:metallocarboxypeptidase activity"/>
    <property type="evidence" value="ECO:0007669"/>
    <property type="project" value="InterPro"/>
</dbReference>
<keyword evidence="7 14" id="KW-0732">Signal</keyword>
<evidence type="ECO:0000259" key="15">
    <source>
        <dbReference type="PROSITE" id="PS52035"/>
    </source>
</evidence>
<comment type="subcellular location">
    <subcellularLocation>
        <location evidence="3">Secreted</location>
    </subcellularLocation>
</comment>
<organism evidence="16 17">
    <name type="scientific">Saxophila tyrrhenica</name>
    <dbReference type="NCBI Taxonomy" id="1690608"/>
    <lineage>
        <taxon>Eukaryota</taxon>
        <taxon>Fungi</taxon>
        <taxon>Dikarya</taxon>
        <taxon>Ascomycota</taxon>
        <taxon>Pezizomycotina</taxon>
        <taxon>Dothideomycetes</taxon>
        <taxon>Dothideomycetidae</taxon>
        <taxon>Mycosphaerellales</taxon>
        <taxon>Extremaceae</taxon>
        <taxon>Saxophila</taxon>
    </lineage>
</organism>
<evidence type="ECO:0000313" key="16">
    <source>
        <dbReference type="EMBL" id="KAK5171017.1"/>
    </source>
</evidence>
<keyword evidence="5" id="KW-0964">Secreted</keyword>
<comment type="similarity">
    <text evidence="4 13">Belongs to the peptidase M14 family.</text>
</comment>
<evidence type="ECO:0000256" key="3">
    <source>
        <dbReference type="ARBA" id="ARBA00004613"/>
    </source>
</evidence>
<name>A0AAV9PC08_9PEZI</name>
<dbReference type="SUPFAM" id="SSF53187">
    <property type="entry name" value="Zn-dependent exopeptidases"/>
    <property type="match status" value="1"/>
</dbReference>
<gene>
    <name evidence="16" type="ORF">LTR77_004161</name>
</gene>